<dbReference type="EMBL" id="BTSY01000005">
    <property type="protein sequence ID" value="GMT30828.1"/>
    <property type="molecule type" value="Genomic_DNA"/>
</dbReference>
<gene>
    <name evidence="2" type="ORF">PFISCL1PPCAC_22125</name>
</gene>
<proteinExistence type="predicted"/>
<evidence type="ECO:0000313" key="3">
    <source>
        <dbReference type="Proteomes" id="UP001432322"/>
    </source>
</evidence>
<feature type="non-terminal residue" evidence="2">
    <location>
        <position position="142"/>
    </location>
</feature>
<sequence length="142" mass="15961">NSLLLVDLLPEMIDHIFGFVGESELLELRAVCRKTKSIVDSAAAARKPFVHYMRFEESESGGFDFSFSIDSSEMLIFAVNLCDWMSGGNSDVNKDEDGWYLGLVLSFSQIEEFLKTINPIFAGCEIGSITVEWREEGTELME</sequence>
<comment type="caution">
    <text evidence="2">The sequence shown here is derived from an EMBL/GenBank/DDBJ whole genome shotgun (WGS) entry which is preliminary data.</text>
</comment>
<keyword evidence="3" id="KW-1185">Reference proteome</keyword>
<accession>A0AAV5WH84</accession>
<evidence type="ECO:0000259" key="1">
    <source>
        <dbReference type="PROSITE" id="PS50181"/>
    </source>
</evidence>
<dbReference type="PROSITE" id="PS50181">
    <property type="entry name" value="FBOX"/>
    <property type="match status" value="1"/>
</dbReference>
<dbReference type="Proteomes" id="UP001432322">
    <property type="component" value="Unassembled WGS sequence"/>
</dbReference>
<name>A0AAV5WH84_9BILA</name>
<reference evidence="2" key="1">
    <citation type="submission" date="2023-10" db="EMBL/GenBank/DDBJ databases">
        <title>Genome assembly of Pristionchus species.</title>
        <authorList>
            <person name="Yoshida K."/>
            <person name="Sommer R.J."/>
        </authorList>
    </citation>
    <scope>NUCLEOTIDE SEQUENCE</scope>
    <source>
        <strain evidence="2">RS5133</strain>
    </source>
</reference>
<dbReference type="Pfam" id="PF00646">
    <property type="entry name" value="F-box"/>
    <property type="match status" value="1"/>
</dbReference>
<organism evidence="2 3">
    <name type="scientific">Pristionchus fissidentatus</name>
    <dbReference type="NCBI Taxonomy" id="1538716"/>
    <lineage>
        <taxon>Eukaryota</taxon>
        <taxon>Metazoa</taxon>
        <taxon>Ecdysozoa</taxon>
        <taxon>Nematoda</taxon>
        <taxon>Chromadorea</taxon>
        <taxon>Rhabditida</taxon>
        <taxon>Rhabditina</taxon>
        <taxon>Diplogasteromorpha</taxon>
        <taxon>Diplogasteroidea</taxon>
        <taxon>Neodiplogasteridae</taxon>
        <taxon>Pristionchus</taxon>
    </lineage>
</organism>
<feature type="non-terminal residue" evidence="2">
    <location>
        <position position="1"/>
    </location>
</feature>
<protein>
    <recommendedName>
        <fullName evidence="1">F-box domain-containing protein</fullName>
    </recommendedName>
</protein>
<feature type="domain" description="F-box" evidence="1">
    <location>
        <begin position="2"/>
        <end position="52"/>
    </location>
</feature>
<dbReference type="AlphaFoldDB" id="A0AAV5WH84"/>
<dbReference type="InterPro" id="IPR001810">
    <property type="entry name" value="F-box_dom"/>
</dbReference>
<evidence type="ECO:0000313" key="2">
    <source>
        <dbReference type="EMBL" id="GMT30828.1"/>
    </source>
</evidence>